<dbReference type="InParanoid" id="A0A7F5R2K5"/>
<evidence type="ECO:0000313" key="2">
    <source>
        <dbReference type="RefSeq" id="XP_025829612.1"/>
    </source>
</evidence>
<dbReference type="InterPro" id="IPR036412">
    <property type="entry name" value="HAD-like_sf"/>
</dbReference>
<dbReference type="InterPro" id="IPR011949">
    <property type="entry name" value="HAD-SF_hydro_IA_REG-2-like"/>
</dbReference>
<dbReference type="InterPro" id="IPR044924">
    <property type="entry name" value="HAD-SF_hydro_IA_REG-2-like_cap"/>
</dbReference>
<dbReference type="SFLD" id="SFLDS00003">
    <property type="entry name" value="Haloacid_Dehalogenase"/>
    <property type="match status" value="1"/>
</dbReference>
<dbReference type="KEGG" id="apln:108741474"/>
<dbReference type="NCBIfam" id="TIGR01549">
    <property type="entry name" value="HAD-SF-IA-v1"/>
    <property type="match status" value="1"/>
</dbReference>
<dbReference type="NCBIfam" id="TIGR02252">
    <property type="entry name" value="DREG-2"/>
    <property type="match status" value="1"/>
</dbReference>
<gene>
    <name evidence="2" type="primary">LOC108741474</name>
</gene>
<dbReference type="Proteomes" id="UP000192223">
    <property type="component" value="Unplaced"/>
</dbReference>
<keyword evidence="1" id="KW-1185">Reference proteome</keyword>
<dbReference type="PANTHER" id="PTHR46191">
    <property type="match status" value="1"/>
</dbReference>
<proteinExistence type="predicted"/>
<dbReference type="InterPro" id="IPR006439">
    <property type="entry name" value="HAD-SF_hydro_IA"/>
</dbReference>
<dbReference type="SUPFAM" id="SSF56784">
    <property type="entry name" value="HAD-like"/>
    <property type="match status" value="1"/>
</dbReference>
<dbReference type="PANTHER" id="PTHR46191:SF2">
    <property type="entry name" value="HALOACID DEHALOGENASE-LIKE HYDROLASE DOMAIN-CONTAINING PROTEIN 3"/>
    <property type="match status" value="1"/>
</dbReference>
<dbReference type="InterPro" id="IPR051828">
    <property type="entry name" value="HAD-like_hydrolase_domain"/>
</dbReference>
<protein>
    <submittedName>
        <fullName evidence="2">Rhythmically expressed gene 2 protein-like</fullName>
    </submittedName>
</protein>
<dbReference type="GeneID" id="108741474"/>
<dbReference type="Gene3D" id="1.10.150.720">
    <property type="entry name" value="Haloacid dehalogenase-like hydrolase"/>
    <property type="match status" value="1"/>
</dbReference>
<accession>A0A7F5R2K5</accession>
<organism evidence="1 2">
    <name type="scientific">Agrilus planipennis</name>
    <name type="common">Emerald ash borer</name>
    <name type="synonym">Agrilus marcopoli</name>
    <dbReference type="NCBI Taxonomy" id="224129"/>
    <lineage>
        <taxon>Eukaryota</taxon>
        <taxon>Metazoa</taxon>
        <taxon>Ecdysozoa</taxon>
        <taxon>Arthropoda</taxon>
        <taxon>Hexapoda</taxon>
        <taxon>Insecta</taxon>
        <taxon>Pterygota</taxon>
        <taxon>Neoptera</taxon>
        <taxon>Endopterygota</taxon>
        <taxon>Coleoptera</taxon>
        <taxon>Polyphaga</taxon>
        <taxon>Elateriformia</taxon>
        <taxon>Buprestoidea</taxon>
        <taxon>Buprestidae</taxon>
        <taxon>Agrilinae</taxon>
        <taxon>Agrilus</taxon>
    </lineage>
</organism>
<reference evidence="2" key="1">
    <citation type="submission" date="2025-08" db="UniProtKB">
        <authorList>
            <consortium name="RefSeq"/>
        </authorList>
    </citation>
    <scope>IDENTIFICATION</scope>
    <source>
        <tissue evidence="2">Entire body</tissue>
    </source>
</reference>
<dbReference type="AlphaFoldDB" id="A0A7F5R2K5"/>
<dbReference type="RefSeq" id="XP_025829612.1">
    <property type="nucleotide sequence ID" value="XM_025973827.1"/>
</dbReference>
<name>A0A7F5R2K5_AGRPL</name>
<dbReference type="Pfam" id="PF00702">
    <property type="entry name" value="Hydrolase"/>
    <property type="match status" value="1"/>
</dbReference>
<dbReference type="OrthoDB" id="444127at2759"/>
<dbReference type="Gene3D" id="3.40.50.1000">
    <property type="entry name" value="HAD superfamily/HAD-like"/>
    <property type="match status" value="1"/>
</dbReference>
<sequence length="253" mass="29358">MLFSKIRLITFDSTGTLLNFSVHPSKKYAQIASLYGIECDHNILNENFRSHWRKMIKEHPNYGRHSGLGWENWWRQIVLHTFKGCEVPIDDGKLNTIANHLIEEYKQRSCWKVTQGALDLLSYLKHKGVTLGVISNIDPRLHETLINNKVRHYFKFVVTSYEAGIEKPHPRIFEEAIKASSIEDLKSEECLHIGDSIPLDYVGATRAGWKALVLLPDKSSQNEDKIDENHKFYSFYDLHKYLMDNGETVKKIQ</sequence>
<dbReference type="FunCoup" id="A0A7F5R2K5">
    <property type="interactions" value="478"/>
</dbReference>
<dbReference type="InterPro" id="IPR023214">
    <property type="entry name" value="HAD_sf"/>
</dbReference>
<evidence type="ECO:0000313" key="1">
    <source>
        <dbReference type="Proteomes" id="UP000192223"/>
    </source>
</evidence>
<dbReference type="GO" id="GO:0005634">
    <property type="term" value="C:nucleus"/>
    <property type="evidence" value="ECO:0007669"/>
    <property type="project" value="TreeGrafter"/>
</dbReference>
<dbReference type="SFLD" id="SFLDG01129">
    <property type="entry name" value="C1.5:_HAD__Beta-PGM__Phosphata"/>
    <property type="match status" value="1"/>
</dbReference>